<dbReference type="InterPro" id="IPR002918">
    <property type="entry name" value="Lipase_EstA/Esterase_EstB"/>
</dbReference>
<dbReference type="GO" id="GO:0016787">
    <property type="term" value="F:hydrolase activity"/>
    <property type="evidence" value="ECO:0007669"/>
    <property type="project" value="UniProtKB-KW"/>
</dbReference>
<dbReference type="Proteomes" id="UP000433406">
    <property type="component" value="Unassembled WGS sequence"/>
</dbReference>
<accession>A0A6I3JAF6</accession>
<name>A0A6I3JAF6_9ACTN</name>
<keyword evidence="1" id="KW-0378">Hydrolase</keyword>
<organism evidence="1 2">
    <name type="scientific">Nocardioides marmotae</name>
    <dbReference type="NCBI Taxonomy" id="2663857"/>
    <lineage>
        <taxon>Bacteria</taxon>
        <taxon>Bacillati</taxon>
        <taxon>Actinomycetota</taxon>
        <taxon>Actinomycetes</taxon>
        <taxon>Propionibacteriales</taxon>
        <taxon>Nocardioidaceae</taxon>
        <taxon>Nocardioides</taxon>
    </lineage>
</organism>
<dbReference type="EMBL" id="WLCI01000003">
    <property type="protein sequence ID" value="MTB94255.1"/>
    <property type="molecule type" value="Genomic_DNA"/>
</dbReference>
<dbReference type="Gene3D" id="3.40.50.1820">
    <property type="entry name" value="alpha/beta hydrolase"/>
    <property type="match status" value="1"/>
</dbReference>
<sequence length="276" mass="28431">MLLLAPLALVGAGPAGTAAAASTGFPLPLPGGPGDPVGANDWGCRPTAERPTPVVLVHGTIGDRRSLLDPLSAAVKGAGFCVFSLDYGNRGTGDIAASAKQLKAFTNRVLAATGASKVSMVGHSQGGMMPRYYIKFLGGATVVDDLVGLAPSNHGTVLTGGTALAILTGPLFEGICVACNQQAVGSDFLRRLNAGDETPGKVSYTQVTTRYDEVVVPHLSGYLRPGPRTTNTTIQDSCPGDPAEHLLIPMSRTAIAWTLDALTRPGPARKDFRPAC</sequence>
<gene>
    <name evidence="1" type="ORF">GGQ22_04080</name>
</gene>
<dbReference type="PANTHER" id="PTHR37574:SF1">
    <property type="entry name" value="LIPASE B"/>
    <property type="match status" value="1"/>
</dbReference>
<dbReference type="SUPFAM" id="SSF53474">
    <property type="entry name" value="alpha/beta-Hydrolases"/>
    <property type="match status" value="1"/>
</dbReference>
<dbReference type="PANTHER" id="PTHR37574">
    <property type="entry name" value="LIPASE B"/>
    <property type="match status" value="1"/>
</dbReference>
<dbReference type="InterPro" id="IPR053228">
    <property type="entry name" value="Stereospecific_Lipase"/>
</dbReference>
<dbReference type="AlphaFoldDB" id="A0A6I3JAF6"/>
<dbReference type="GO" id="GO:0016042">
    <property type="term" value="P:lipid catabolic process"/>
    <property type="evidence" value="ECO:0007669"/>
    <property type="project" value="InterPro"/>
</dbReference>
<protein>
    <submittedName>
        <fullName evidence="1">Alpha/beta fold hydrolase</fullName>
    </submittedName>
</protein>
<comment type="caution">
    <text evidence="1">The sequence shown here is derived from an EMBL/GenBank/DDBJ whole genome shotgun (WGS) entry which is preliminary data.</text>
</comment>
<proteinExistence type="predicted"/>
<reference evidence="1 2" key="1">
    <citation type="submission" date="2019-10" db="EMBL/GenBank/DDBJ databases">
        <title>Nocardioides novel species isolated from the excrement of Marmot.</title>
        <authorList>
            <person name="Zhang G."/>
        </authorList>
    </citation>
    <scope>NUCLEOTIDE SEQUENCE [LARGE SCALE GENOMIC DNA]</scope>
    <source>
        <strain evidence="2">zg-579</strain>
    </source>
</reference>
<evidence type="ECO:0000313" key="2">
    <source>
        <dbReference type="Proteomes" id="UP000433406"/>
    </source>
</evidence>
<dbReference type="InterPro" id="IPR029058">
    <property type="entry name" value="AB_hydrolase_fold"/>
</dbReference>
<evidence type="ECO:0000313" key="1">
    <source>
        <dbReference type="EMBL" id="MTB94255.1"/>
    </source>
</evidence>
<keyword evidence="2" id="KW-1185">Reference proteome</keyword>
<dbReference type="Pfam" id="PF01674">
    <property type="entry name" value="Lipase_2"/>
    <property type="match status" value="1"/>
</dbReference>